<protein>
    <submittedName>
        <fullName evidence="2">Uncharacterized protein</fullName>
    </submittedName>
</protein>
<organism evidence="2 3">
    <name type="scientific">Gasterosteus aculeatus aculeatus</name>
    <name type="common">three-spined stickleback</name>
    <dbReference type="NCBI Taxonomy" id="481459"/>
    <lineage>
        <taxon>Eukaryota</taxon>
        <taxon>Metazoa</taxon>
        <taxon>Chordata</taxon>
        <taxon>Craniata</taxon>
        <taxon>Vertebrata</taxon>
        <taxon>Euteleostomi</taxon>
        <taxon>Actinopterygii</taxon>
        <taxon>Neopterygii</taxon>
        <taxon>Teleostei</taxon>
        <taxon>Neoteleostei</taxon>
        <taxon>Acanthomorphata</taxon>
        <taxon>Eupercaria</taxon>
        <taxon>Perciformes</taxon>
        <taxon>Cottioidei</taxon>
        <taxon>Gasterosteales</taxon>
        <taxon>Gasterosteidae</taxon>
        <taxon>Gasterosteus</taxon>
    </lineage>
</organism>
<name>A0AAQ4PNP3_GASAC</name>
<sequence>MRTLLLASAFLAGLFGSLAAAPTPEPAPSPYRPFCRTLWLFVSPCVEVRTALVVQIQALSQYELVSVNPVHIAANHTSPERPLGEDISFSLSPTVLTNGCRVTATSNSIGFASLLDGGLNYCNLRNLLSATGLSSRPGFMEMTNEWACLGIGLATCKV</sequence>
<dbReference type="PANTHER" id="PTHR38564:SF2">
    <property type="entry name" value="WU:FC46H12 PRECURSOR"/>
    <property type="match status" value="1"/>
</dbReference>
<dbReference type="PANTHER" id="PTHR38564">
    <property type="entry name" value="SI:CH73-250A16.5-RELATED"/>
    <property type="match status" value="1"/>
</dbReference>
<keyword evidence="1" id="KW-0732">Signal</keyword>
<dbReference type="Proteomes" id="UP000007635">
    <property type="component" value="Chromosome III"/>
</dbReference>
<evidence type="ECO:0000313" key="3">
    <source>
        <dbReference type="Proteomes" id="UP000007635"/>
    </source>
</evidence>
<feature type="chain" id="PRO_5042907377" evidence="1">
    <location>
        <begin position="21"/>
        <end position="158"/>
    </location>
</feature>
<reference evidence="2" key="3">
    <citation type="submission" date="2025-09" db="UniProtKB">
        <authorList>
            <consortium name="Ensembl"/>
        </authorList>
    </citation>
    <scope>IDENTIFICATION</scope>
</reference>
<proteinExistence type="predicted"/>
<dbReference type="GeneTree" id="ENSGT00940000174275"/>
<dbReference type="AlphaFoldDB" id="A0AAQ4PNP3"/>
<reference evidence="2" key="2">
    <citation type="submission" date="2025-08" db="UniProtKB">
        <authorList>
            <consortium name="Ensembl"/>
        </authorList>
    </citation>
    <scope>IDENTIFICATION</scope>
</reference>
<reference evidence="2 3" key="1">
    <citation type="journal article" date="2021" name="G3 (Bethesda)">
        <title>Improved contiguity of the threespine stickleback genome using long-read sequencing.</title>
        <authorList>
            <person name="Nath S."/>
            <person name="Shaw D.E."/>
            <person name="White M.A."/>
        </authorList>
    </citation>
    <scope>NUCLEOTIDE SEQUENCE [LARGE SCALE GENOMIC DNA]</scope>
    <source>
        <strain evidence="2 3">Lake Benthic</strain>
    </source>
</reference>
<accession>A0AAQ4PNP3</accession>
<dbReference type="Ensembl" id="ENSGACT00000084255.1">
    <property type="protein sequence ID" value="ENSGACP00000039588.1"/>
    <property type="gene ID" value="ENSGACG00000036100.1"/>
</dbReference>
<keyword evidence="3" id="KW-1185">Reference proteome</keyword>
<evidence type="ECO:0000313" key="2">
    <source>
        <dbReference type="Ensembl" id="ENSGACP00000039588.1"/>
    </source>
</evidence>
<feature type="signal peptide" evidence="1">
    <location>
        <begin position="1"/>
        <end position="20"/>
    </location>
</feature>
<evidence type="ECO:0000256" key="1">
    <source>
        <dbReference type="SAM" id="SignalP"/>
    </source>
</evidence>